<sequence>MKPTLLDFLQNPPSRKRLSGWDLEKMVGLYSAISFKEKRTRYALRYVLSSAVRRKFGFNVRSRLVVRITYDDCLCKSAIRTMCCELVDKLDLPGCMKDMVVRRMRVVWVKKRSVGDVLFNFRFSSRQLELSCQCAEADEVFPRVKGHAYFRMAEVDFVPIALKNYRNIPSPSHVTSRRNLVRQVITSFGLSSLLPTLHEDAFDKGTIDCCFNKTVRRDSPVSQSIDTVLRWREKFGELVRCPIDHNAGDSLVCCHVIYQSGMNKLFLRNPGFVIREDEDEVIRGCALRYKEGKFDRLGKWNRAGSLGQAYSISKHKDITKWHPICPTHSECGVSASKKIARAINQLLWELLCETNFNLRSMADLVLSLREINGELKQGERFLSMVFDIKEMFCNLPHESILRAVRWVVDFWEIRGCKGVLIRRKGTGAKLQFVESVIGWRSVSFETIYAFVEFDLRCTFFKASGQVLRQKVGIPMGKSSSPALACLLCSFNEFLFLSSLGSDRRLVGGVRMVDDVSIMVRYKQGDWTSMRDAESILVEFESCYDSNLILERTSDADCWDFLGCILKTLEWPWGIQCVALHKNQRRYNEDGLRFQNLQDFDSFCSRQQKKAVIGSCLHRAKALTTMQGTEVAFLFTLKVELRKRNFPDAYFDDVLHNFSGKLGGIWADWVHCLTGWEQLSRLGTKRYPGRGVHHVRGRGPVEIS</sequence>
<gene>
    <name evidence="2" type="ORF">CBR_g86</name>
</gene>
<reference evidence="2 3" key="1">
    <citation type="journal article" date="2018" name="Cell">
        <title>The Chara Genome: Secondary Complexity and Implications for Plant Terrestrialization.</title>
        <authorList>
            <person name="Nishiyama T."/>
            <person name="Sakayama H."/>
            <person name="Vries J.D."/>
            <person name="Buschmann H."/>
            <person name="Saint-Marcoux D."/>
            <person name="Ullrich K.K."/>
            <person name="Haas F.B."/>
            <person name="Vanderstraeten L."/>
            <person name="Becker D."/>
            <person name="Lang D."/>
            <person name="Vosolsobe S."/>
            <person name="Rombauts S."/>
            <person name="Wilhelmsson P.K.I."/>
            <person name="Janitza P."/>
            <person name="Kern R."/>
            <person name="Heyl A."/>
            <person name="Rumpler F."/>
            <person name="Villalobos L.I.A.C."/>
            <person name="Clay J.M."/>
            <person name="Skokan R."/>
            <person name="Toyoda A."/>
            <person name="Suzuki Y."/>
            <person name="Kagoshima H."/>
            <person name="Schijlen E."/>
            <person name="Tajeshwar N."/>
            <person name="Catarino B."/>
            <person name="Hetherington A.J."/>
            <person name="Saltykova A."/>
            <person name="Bonnot C."/>
            <person name="Breuninger H."/>
            <person name="Symeonidi A."/>
            <person name="Radhakrishnan G.V."/>
            <person name="Van Nieuwerburgh F."/>
            <person name="Deforce D."/>
            <person name="Chang C."/>
            <person name="Karol K.G."/>
            <person name="Hedrich R."/>
            <person name="Ulvskov P."/>
            <person name="Glockner G."/>
            <person name="Delwiche C.F."/>
            <person name="Petrasek J."/>
            <person name="Van de Peer Y."/>
            <person name="Friml J."/>
            <person name="Beilby M."/>
            <person name="Dolan L."/>
            <person name="Kohara Y."/>
            <person name="Sugano S."/>
            <person name="Fujiyama A."/>
            <person name="Delaux P.-M."/>
            <person name="Quint M."/>
            <person name="TheiBen G."/>
            <person name="Hagemann M."/>
            <person name="Harholt J."/>
            <person name="Dunand C."/>
            <person name="Zachgo S."/>
            <person name="Langdale J."/>
            <person name="Maumus F."/>
            <person name="Straeten D.V.D."/>
            <person name="Gould S.B."/>
            <person name="Rensing S.A."/>
        </authorList>
    </citation>
    <scope>NUCLEOTIDE SEQUENCE [LARGE SCALE GENOMIC DNA]</scope>
    <source>
        <strain evidence="2 3">S276</strain>
    </source>
</reference>
<name>A0A388JLS5_CHABU</name>
<protein>
    <recommendedName>
        <fullName evidence="1">Reverse transcriptase domain-containing protein</fullName>
    </recommendedName>
</protein>
<accession>A0A388JLS5</accession>
<dbReference type="EMBL" id="BFEA01000001">
    <property type="protein sequence ID" value="GBG58685.1"/>
    <property type="molecule type" value="Genomic_DNA"/>
</dbReference>
<evidence type="ECO:0000313" key="2">
    <source>
        <dbReference type="EMBL" id="GBG58685.1"/>
    </source>
</evidence>
<dbReference type="PROSITE" id="PS50878">
    <property type="entry name" value="RT_POL"/>
    <property type="match status" value="1"/>
</dbReference>
<organism evidence="2 3">
    <name type="scientific">Chara braunii</name>
    <name type="common">Braun's stonewort</name>
    <dbReference type="NCBI Taxonomy" id="69332"/>
    <lineage>
        <taxon>Eukaryota</taxon>
        <taxon>Viridiplantae</taxon>
        <taxon>Streptophyta</taxon>
        <taxon>Charophyceae</taxon>
        <taxon>Charales</taxon>
        <taxon>Characeae</taxon>
        <taxon>Chara</taxon>
    </lineage>
</organism>
<evidence type="ECO:0000259" key="1">
    <source>
        <dbReference type="PROSITE" id="PS50878"/>
    </source>
</evidence>
<feature type="domain" description="Reverse transcriptase" evidence="1">
    <location>
        <begin position="293"/>
        <end position="565"/>
    </location>
</feature>
<dbReference type="InterPro" id="IPR000477">
    <property type="entry name" value="RT_dom"/>
</dbReference>
<dbReference type="Proteomes" id="UP000265515">
    <property type="component" value="Unassembled WGS sequence"/>
</dbReference>
<comment type="caution">
    <text evidence="2">The sequence shown here is derived from an EMBL/GenBank/DDBJ whole genome shotgun (WGS) entry which is preliminary data.</text>
</comment>
<evidence type="ECO:0000313" key="3">
    <source>
        <dbReference type="Proteomes" id="UP000265515"/>
    </source>
</evidence>
<dbReference type="Gramene" id="GBG58685">
    <property type="protein sequence ID" value="GBG58685"/>
    <property type="gene ID" value="CBR_g86"/>
</dbReference>
<keyword evidence="3" id="KW-1185">Reference proteome</keyword>
<dbReference type="AlphaFoldDB" id="A0A388JLS5"/>
<proteinExistence type="predicted"/>